<feature type="compositionally biased region" description="Polar residues" evidence="2">
    <location>
        <begin position="1296"/>
        <end position="1305"/>
    </location>
</feature>
<evidence type="ECO:0000256" key="2">
    <source>
        <dbReference type="SAM" id="MobiDB-lite"/>
    </source>
</evidence>
<feature type="region of interest" description="Disordered" evidence="2">
    <location>
        <begin position="433"/>
        <end position="480"/>
    </location>
</feature>
<feature type="compositionally biased region" description="Basic and acidic residues" evidence="2">
    <location>
        <begin position="2074"/>
        <end position="2086"/>
    </location>
</feature>
<feature type="compositionally biased region" description="Basic and acidic residues" evidence="2">
    <location>
        <begin position="1367"/>
        <end position="1377"/>
    </location>
</feature>
<dbReference type="Proteomes" id="UP000297703">
    <property type="component" value="Unassembled WGS sequence"/>
</dbReference>
<feature type="region of interest" description="Disordered" evidence="2">
    <location>
        <begin position="110"/>
        <end position="159"/>
    </location>
</feature>
<feature type="region of interest" description="Disordered" evidence="2">
    <location>
        <begin position="700"/>
        <end position="747"/>
    </location>
</feature>
<feature type="compositionally biased region" description="Low complexity" evidence="2">
    <location>
        <begin position="1344"/>
        <end position="1356"/>
    </location>
</feature>
<feature type="compositionally biased region" description="Basic and acidic residues" evidence="2">
    <location>
        <begin position="2040"/>
        <end position="2049"/>
    </location>
</feature>
<evidence type="ECO:0000259" key="3">
    <source>
        <dbReference type="Pfam" id="PF14650"/>
    </source>
</evidence>
<sequence length="2171" mass="238074">MNTSAKKQRVKQPRDRLCRDPASRARRAARRRSIRQLLCDNADCARCQEAAQQAERLLYGDRAGAGLPAGPGSPPPPTSGFKGRTLLDSSMWRGLDVLPWLRSRRCAGDQVLPPAQDPFPPSKSRSPPERQAGSRQTERRPPREDEEGLLRPQRAKGSSTEQEECLYCSSFWDETLLRGQEQAQSSSSLQHEPPLLAWELRTFLPRREEYPGPSPAQHEPFPPSQGERGWVGSFLRRDRARSPQAAPQRQAHRPDWVPFLAKSPGGARMSGREAKRQRDQESTAPRAAGEALMSLAGRPLARGSPGALRVPSRIELAEAETPFLQSDVRASLERHVQAKRLQHALGLPCTLQSALKIFMPPAPKPTARRPSGAGRVVTMPQALPFLSVGSRTELERHLQRMVHLKRWGMPRRIQESLRLLMPATPPHPRLSPLPSGRWAPKGPGPVTRAVQTPGLRARAPARASRGPARASESTPGSRCCRDTRELQGHIARKGLEIRLGALPAVLRSSQKMAALGRRDLLLPKLIPPGRKAPLARHRLCPLLRRKADSVELNVRHKHIQYLWALPTLYVESLAKMVPCPPVPPAPLLPLGVAIEFCPLETPFVAPQGRELLERHVLRKRLQHEWGLPGLVRRSLRHFMPPPPTRPRPKGNVRPAAMELRVSSGAPPIPLATKRELEAHVQRRVAERRWGLPRRVRESLRGFLPPTTAAPGTHPETRGRRASRPLRGLSARRAPRESPSRGAPVGPTAVAVSLAGPLGTAWHQQLSRDTCHQLLERHVTRKNIEIRLGLIPRRAQHSQEAARRVGKLPLPRLLRPGQRSLELRPRELLFLEQAASDHLELNLLHKHLSFRWGLPTLYRQSLAKLFHAGPSPAPPPSSSRAAGTEFTEQELPFLPPGARDELELHVRKKRLQHEWGLPLIVQKSMRGLMAAPPRPGQPKAPPPADGDVAVLQAELSFLSEGSRRELELSLRKRLMHRRWGLPRRIQESLRLLRPASVPAEFGPRSRTEKDAEGPFLLPWHKSTVHLERGVGKARRVVAAPRPRLSLGRDAQERLQIHVAKKCVETRLGAVPAAVRRSWQRLHLVSRLPLPKLIPAGDTAPKARTPLLPFVHPEDVCHLELNVQHKHLTALWGLGTLYTQSLSRMVPRAPPGPVPPRETEVEFWAREALFLGPEAREALELHVRKKKLQHEWGFPALIERSLRAFVPEPRLLGPTAARQRAELHVLVLGQEPSLMDGDTRGRLERHLRKMLLQRRWGLPRRIQESLRMFLPPAPPGAAPRGQTQPLLHVCHTRPQGPTALSTGQSGELQPGPREPLTHRSQHWLVMGGKEGKASCPEAGPQHALGSSSRRSQETSQTSDGEGLPGSPRRFPEDKAELKSTLDFPGKKVVGISHRAQESQRRALRPAAHEPHPQQREQSSEESPGQWRTRDGEGAPRLAGTGRCSRSSSVETAVWNEKRISRELESSFRRMARSRRRHGPGGKQPLSLEIVAHLEMDHCTCLDCPCCKLEGRDGARSPGASSPVWQTQRICARGSATLLGDAAAPSPLHAEPGWQGQGAPSVVKDEPSASSPSSLEGSESRASAWSAGESARAASRPAPEEPSLARGHLAAPRAAAHRLDIHLAQKALGSFILPPCVRRSQAVYADMAAERLKAAAQEHRREMNIRLQRRRGRKSQLGGPRQEALGERARPAGTGEPGFPPAGSLGQRLIRESQSQANQYLCETCHGLFTAGEEGLSPPPCPAKGAGKSDVARAQLETRVCPRDRETSGDVCRGEQGASYQRSQDLGRAAGAPPYKGPTGTEDGEGARDQTWAPPAHRPQPVTRDDAGDRGPSAASDELVCPLSSSQWPASPSEQRPRSAEGLSQFTTEGEWERVGDWDSEAVAAWDAAGAGSLGWKERKDTERRRGMGEMPAEGTGLRAGTNMRQTEALVLTEAPPRAEQPPQAPPGRGAESPSVPCKGKGPTFRRIMLGFLKRVTSRASVGKRGRVERSVAAPHEAPPPPQKLAPSPKSVTFNAKVHVRAEGTGPSAEYGGYQERVTLRVTECRERKAHDPSGTPAAAAGPSAPWPPPPACPAARDARTTGSHKGEGGEGVTSLKAADPRQQGAGRAQSCAVRDVCTAGAFTSSQLDERLVVIGLILEKKLGLRHGPVRLGAKPGQEQGPVGTGRQKRGCRC</sequence>
<dbReference type="PANTHER" id="PTHR21859">
    <property type="entry name" value="ACROSOME-SPECIFIC PROTEIN"/>
    <property type="match status" value="1"/>
</dbReference>
<feature type="compositionally biased region" description="Basic and acidic residues" evidence="2">
    <location>
        <begin position="1893"/>
        <end position="1905"/>
    </location>
</feature>
<feature type="domain" description="SPATA31" evidence="3">
    <location>
        <begin position="1236"/>
        <end position="1297"/>
    </location>
</feature>
<feature type="region of interest" description="Disordered" evidence="2">
    <location>
        <begin position="207"/>
        <end position="287"/>
    </location>
</feature>
<evidence type="ECO:0000313" key="4">
    <source>
        <dbReference type="EMBL" id="TFJ97529.1"/>
    </source>
</evidence>
<feature type="domain" description="SPATA31" evidence="3">
    <location>
        <begin position="330"/>
        <end position="423"/>
    </location>
</feature>
<proteinExistence type="inferred from homology"/>
<feature type="compositionally biased region" description="Low complexity" evidence="2">
    <location>
        <begin position="2050"/>
        <end position="2061"/>
    </location>
</feature>
<feature type="compositionally biased region" description="Basic and acidic residues" evidence="2">
    <location>
        <begin position="270"/>
        <end position="281"/>
    </location>
</feature>
<keyword evidence="4" id="KW-0675">Receptor</keyword>
<feature type="compositionally biased region" description="Low complexity" evidence="2">
    <location>
        <begin position="456"/>
        <end position="471"/>
    </location>
</feature>
<gene>
    <name evidence="4" type="ORF">DR999_PMT20620</name>
</gene>
<feature type="domain" description="SPATA31" evidence="3">
    <location>
        <begin position="589"/>
        <end position="722"/>
    </location>
</feature>
<feature type="region of interest" description="Disordered" evidence="2">
    <location>
        <begin position="1755"/>
        <end position="1867"/>
    </location>
</feature>
<dbReference type="OrthoDB" id="9428736at2759"/>
<feature type="region of interest" description="Disordered" evidence="2">
    <location>
        <begin position="2147"/>
        <end position="2171"/>
    </location>
</feature>
<feature type="region of interest" description="Disordered" evidence="2">
    <location>
        <begin position="1891"/>
        <end position="1960"/>
    </location>
</feature>
<feature type="region of interest" description="Disordered" evidence="2">
    <location>
        <begin position="867"/>
        <end position="891"/>
    </location>
</feature>
<comment type="caution">
    <text evidence="4">The sequence shown here is derived from an EMBL/GenBank/DDBJ whole genome shotgun (WGS) entry which is preliminary data.</text>
</comment>
<evidence type="ECO:0000256" key="1">
    <source>
        <dbReference type="ARBA" id="ARBA00035009"/>
    </source>
</evidence>
<feature type="region of interest" description="Disordered" evidence="2">
    <location>
        <begin position="1662"/>
        <end position="1702"/>
    </location>
</feature>
<feature type="domain" description="SPATA31" evidence="3">
    <location>
        <begin position="871"/>
        <end position="1000"/>
    </location>
</feature>
<feature type="compositionally biased region" description="Basic residues" evidence="2">
    <location>
        <begin position="1"/>
        <end position="11"/>
    </location>
</feature>
<organism evidence="4 5">
    <name type="scientific">Platysternon megacephalum</name>
    <name type="common">big-headed turtle</name>
    <dbReference type="NCBI Taxonomy" id="55544"/>
    <lineage>
        <taxon>Eukaryota</taxon>
        <taxon>Metazoa</taxon>
        <taxon>Chordata</taxon>
        <taxon>Craniata</taxon>
        <taxon>Vertebrata</taxon>
        <taxon>Euteleostomi</taxon>
        <taxon>Archelosauria</taxon>
        <taxon>Testudinata</taxon>
        <taxon>Testudines</taxon>
        <taxon>Cryptodira</taxon>
        <taxon>Durocryptodira</taxon>
        <taxon>Testudinoidea</taxon>
        <taxon>Platysternidae</taxon>
        <taxon>Platysternon</taxon>
    </lineage>
</organism>
<feature type="compositionally biased region" description="Basic and acidic residues" evidence="2">
    <location>
        <begin position="1392"/>
        <end position="1416"/>
    </location>
</feature>
<reference evidence="4 5" key="2">
    <citation type="submission" date="2019-04" db="EMBL/GenBank/DDBJ databases">
        <title>The genome sequence of big-headed turtle.</title>
        <authorList>
            <person name="Gong S."/>
        </authorList>
    </citation>
    <scope>NUCLEOTIDE SEQUENCE [LARGE SCALE GENOMIC DNA]</scope>
    <source>
        <strain evidence="4">DO16091913</strain>
        <tissue evidence="4">Muscle</tissue>
    </source>
</reference>
<feature type="region of interest" description="Disordered" evidence="2">
    <location>
        <begin position="1327"/>
        <end position="1446"/>
    </location>
</feature>
<feature type="compositionally biased region" description="Polar residues" evidence="2">
    <location>
        <begin position="1840"/>
        <end position="1851"/>
    </location>
</feature>
<name>A0A4D9DPZ6_9SAUR</name>
<evidence type="ECO:0000313" key="5">
    <source>
        <dbReference type="Proteomes" id="UP000297703"/>
    </source>
</evidence>
<feature type="region of interest" description="Disordered" evidence="2">
    <location>
        <begin position="1"/>
        <end position="29"/>
    </location>
</feature>
<feature type="compositionally biased region" description="Low complexity" evidence="2">
    <location>
        <begin position="1565"/>
        <end position="1606"/>
    </location>
</feature>
<feature type="region of interest" description="Disordered" evidence="2">
    <location>
        <begin position="1539"/>
        <end position="1606"/>
    </location>
</feature>
<feature type="domain" description="SPATA31" evidence="3">
    <location>
        <begin position="1111"/>
        <end position="1215"/>
    </location>
</feature>
<feature type="compositionally biased region" description="Basic and acidic residues" evidence="2">
    <location>
        <begin position="12"/>
        <end position="23"/>
    </location>
</feature>
<dbReference type="STRING" id="55544.A0A4D9DPZ6"/>
<feature type="region of interest" description="Disordered" evidence="2">
    <location>
        <begin position="1973"/>
        <end position="2108"/>
    </location>
</feature>
<protein>
    <submittedName>
        <fullName evidence="4">EGF-like module-containing mucin-like hormone receptor-like 1-like</fullName>
    </submittedName>
</protein>
<feature type="region of interest" description="Disordered" evidence="2">
    <location>
        <begin position="1288"/>
        <end position="1314"/>
    </location>
</feature>
<keyword evidence="5" id="KW-1185">Reference proteome</keyword>
<dbReference type="InterPro" id="IPR039509">
    <property type="entry name" value="SPATA31"/>
</dbReference>
<dbReference type="PANTHER" id="PTHR21859:SF12">
    <property type="entry name" value="SPERMATOGENESIS-ASSOCIATED PROTEIN 31D1"/>
    <property type="match status" value="1"/>
</dbReference>
<comment type="similarity">
    <text evidence="1">Belongs to the SPATA31 family.</text>
</comment>
<reference evidence="4 5" key="1">
    <citation type="submission" date="2019-04" db="EMBL/GenBank/DDBJ databases">
        <title>Draft genome of the big-headed turtle Platysternon megacephalum.</title>
        <authorList>
            <person name="Gong S."/>
        </authorList>
    </citation>
    <scope>NUCLEOTIDE SEQUENCE [LARGE SCALE GENOMIC DNA]</scope>
    <source>
        <strain evidence="4">DO16091913</strain>
        <tissue evidence="4">Muscle</tissue>
    </source>
</reference>
<accession>A0A4D9DPZ6</accession>
<dbReference type="Pfam" id="PF14650">
    <property type="entry name" value="FAM75"/>
    <property type="match status" value="5"/>
</dbReference>
<dbReference type="EMBL" id="QXTE01000483">
    <property type="protein sequence ID" value="TFJ97529.1"/>
    <property type="molecule type" value="Genomic_DNA"/>
</dbReference>
<feature type="region of interest" description="Disordered" evidence="2">
    <location>
        <begin position="62"/>
        <end position="85"/>
    </location>
</feature>